<reference evidence="3" key="1">
    <citation type="submission" date="2016-10" db="EMBL/GenBank/DDBJ databases">
        <authorList>
            <person name="Varghese N."/>
            <person name="Submissions S."/>
        </authorList>
    </citation>
    <scope>NUCLEOTIDE SEQUENCE [LARGE SCALE GENOMIC DNA]</scope>
    <source>
        <strain evidence="3">DSM 16522</strain>
    </source>
</reference>
<proteinExistence type="predicted"/>
<dbReference type="Proteomes" id="UP000199011">
    <property type="component" value="Unassembled WGS sequence"/>
</dbReference>
<keyword evidence="3" id="KW-1185">Reference proteome</keyword>
<feature type="domain" description="Phage tail protein C-terminal" evidence="1">
    <location>
        <begin position="108"/>
        <end position="249"/>
    </location>
</feature>
<evidence type="ECO:0000313" key="3">
    <source>
        <dbReference type="Proteomes" id="UP000199011"/>
    </source>
</evidence>
<gene>
    <name evidence="2" type="ORF">SAMN05421579_11449</name>
</gene>
<dbReference type="EMBL" id="FOVO01000014">
    <property type="protein sequence ID" value="SFN66752.1"/>
    <property type="molecule type" value="Genomic_DNA"/>
</dbReference>
<dbReference type="InterPro" id="IPR058008">
    <property type="entry name" value="Gp26_C"/>
</dbReference>
<protein>
    <recommendedName>
        <fullName evidence="1">Phage tail protein C-terminal domain-containing protein</fullName>
    </recommendedName>
</protein>
<evidence type="ECO:0000313" key="2">
    <source>
        <dbReference type="EMBL" id="SFN66752.1"/>
    </source>
</evidence>
<dbReference type="AlphaFoldDB" id="A0A1I5AWG8"/>
<dbReference type="RefSeq" id="WP_245737319.1">
    <property type="nucleotide sequence ID" value="NZ_CAWRAH010000039.1"/>
</dbReference>
<organism evidence="2 3">
    <name type="scientific">Xenorhabdus japonica</name>
    <dbReference type="NCBI Taxonomy" id="53341"/>
    <lineage>
        <taxon>Bacteria</taxon>
        <taxon>Pseudomonadati</taxon>
        <taxon>Pseudomonadota</taxon>
        <taxon>Gammaproteobacteria</taxon>
        <taxon>Enterobacterales</taxon>
        <taxon>Morganellaceae</taxon>
        <taxon>Xenorhabdus</taxon>
    </lineage>
</organism>
<sequence>MFSNVGLAETQKLAAGALQRSGGEVTGNITISTDTEIAWHRNTDMAAIGFKNTGDGDTDSYMWFRTGDNGNEYFKWQHSLSRRGTTEWMSLKSDNLRVRGHKVYHEGNAKPDVAGRLRVSSPIIEIYPDGKFIVNNESEGAIVTKSGIGHYQISGVLGYNSDSAWGVHGGISSPTNNNGLELVYIDDKVKIDGSIMIETFHRQYSHLPERFQNWRIKEIIEDKKVYYTDGEPCDIPDCCRLDVRVQMPEDSIWNQKQRKLQEEIRDF</sequence>
<name>A0A1I5AWG8_9GAMM</name>
<dbReference type="STRING" id="53341.SAMN05421579_11449"/>
<accession>A0A1I5AWG8</accession>
<dbReference type="Pfam" id="PF25670">
    <property type="entry name" value="Phage_tail_C_2"/>
    <property type="match status" value="1"/>
</dbReference>
<evidence type="ECO:0000259" key="1">
    <source>
        <dbReference type="Pfam" id="PF25670"/>
    </source>
</evidence>